<keyword evidence="3 9" id="KW-1134">Transmembrane beta strand</keyword>
<dbReference type="InterPro" id="IPR010917">
    <property type="entry name" value="TonB_rcpt_CS"/>
</dbReference>
<evidence type="ECO:0000256" key="10">
    <source>
        <dbReference type="SAM" id="SignalP"/>
    </source>
</evidence>
<keyword evidence="13" id="KW-1185">Reference proteome</keyword>
<name>A0A842IY39_9FLAO</name>
<dbReference type="Pfam" id="PF07715">
    <property type="entry name" value="Plug"/>
    <property type="match status" value="1"/>
</dbReference>
<feature type="domain" description="TonB-dependent receptor plug" evidence="11">
    <location>
        <begin position="116"/>
        <end position="221"/>
    </location>
</feature>
<reference evidence="12" key="1">
    <citation type="submission" date="2020-08" db="EMBL/GenBank/DDBJ databases">
        <title>Winogradskyella ouciana sp. nov., isolated from the hadal seawater of the Mariana Trench.</title>
        <authorList>
            <person name="He X."/>
        </authorList>
    </citation>
    <scope>NUCLEOTIDE SEQUENCE [LARGE SCALE GENOMIC DNA]</scope>
    <source>
        <strain evidence="12">KCTC 52348</strain>
    </source>
</reference>
<comment type="subcellular location">
    <subcellularLocation>
        <location evidence="1 9">Cell outer membrane</location>
        <topology evidence="1 9">Multi-pass membrane protein</topology>
    </subcellularLocation>
</comment>
<evidence type="ECO:0000313" key="12">
    <source>
        <dbReference type="EMBL" id="MBC2846593.1"/>
    </source>
</evidence>
<gene>
    <name evidence="12" type="ORF">H7F21_15920</name>
</gene>
<keyword evidence="7 9" id="KW-0472">Membrane</keyword>
<dbReference type="AlphaFoldDB" id="A0A842IY39"/>
<dbReference type="RefSeq" id="WP_185790307.1">
    <property type="nucleotide sequence ID" value="NZ_JACLCP010000006.1"/>
</dbReference>
<proteinExistence type="inferred from homology"/>
<feature type="signal peptide" evidence="10">
    <location>
        <begin position="1"/>
        <end position="22"/>
    </location>
</feature>
<evidence type="ECO:0000256" key="3">
    <source>
        <dbReference type="ARBA" id="ARBA00022452"/>
    </source>
</evidence>
<comment type="similarity">
    <text evidence="9">Belongs to the TonB-dependent receptor family.</text>
</comment>
<keyword evidence="8 9" id="KW-0998">Cell outer membrane</keyword>
<dbReference type="InterPro" id="IPR012910">
    <property type="entry name" value="Plug_dom"/>
</dbReference>
<comment type="caution">
    <text evidence="12">The sequence shown here is derived from an EMBL/GenBank/DDBJ whole genome shotgun (WGS) entry which is preliminary data.</text>
</comment>
<dbReference type="Gene3D" id="2.170.130.10">
    <property type="entry name" value="TonB-dependent receptor, plug domain"/>
    <property type="match status" value="1"/>
</dbReference>
<dbReference type="InterPro" id="IPR039426">
    <property type="entry name" value="TonB-dep_rcpt-like"/>
</dbReference>
<sequence length="1040" mass="114387">METKLKGIFTLFFALLMQFTFAQDKTVTGVVSDASGLPVPGVNVLVKGTQRGTQTDFDGKYSIQANAGDVLVISYLGLKTQEITVGDSNTYNVSMEEDTSQLDEVVVVAYGTTTKEAFTGSASVVSAKQLETRNVTSPIEGIEGRATGVQFTAPTGPGASPGIVIRGVGTLNGSTTPLYIVDGAQYNAPINTLNQEDIASFTILKDAASTSLYGSRAANGVVIITTKTGKKNALKVTAGVTSGFVTRGRPLYDEVSPGEYYEVMWEALRNTGAAGGDPQFATDNIYNQLGYNPFNVPNDQIVGTDGRLNPNAEVIYKSLDWFDVLERTGTRTNYNVNLSAGGENHSVFFSTSYLDEESYVITSGFDRLTTRLNGEFQVSDRIKVGGSVNIALTEARAPSSGGTGSIVNPFSFARGIGSIYPVFVNDLNGNIVRDEVGNRVWDNGEGFAEFNIGSRPINQGRHAIQELTLNRELNQNNTYGFRMFGELKVIDGLNVVIRYGRDFTDFFSSEYENPVIGDAQPVGRLDQRRARRDTETFTQQINYIKSFGNHNLDLTAGHESYETAISDLDGLATIQAASGIYEFANFSNIVDLDGATFDRALESYFFRALYNYDNKYYLNASVRTDGSSVFQTDVRWGTFYAFGASWRLDQEEFIQNIDWINQLKLRGSYGEVGNDQLNDSYLSQARFNITSNAAEPAILFTDIGNADLLWETSESFDVALEFGLFNNFIEGSIEYYQRNTTDLLYNLPISPSNGLNVVPVNAGDLRNSGWELGLTAHLLNKGDFRWDLTLLGSTLQNEITSLPDPFVTGSKRWAEGRSRYDFFLFRTAGVDPDTGDQLYFQYEFDENNESIPVRDAEGNHLTTNDWTETERAYTGDSSVPDFIGSVASTVSYKGFTFDFLITYGIGGSALDNAYSSMMHSGTYGRSLHPDILDAWREPGDITDVPRLENGNVLLVQTQSDRFLTDASFWNLRNASISYNFNQSFVSNLGLDNLTVNLTGENLIFKSKRDGLDPQSNLAGLGQGNNFQAPRIFSLGLNVSF</sequence>
<feature type="chain" id="PRO_5032746432" evidence="10">
    <location>
        <begin position="23"/>
        <end position="1040"/>
    </location>
</feature>
<keyword evidence="2 9" id="KW-0813">Transport</keyword>
<keyword evidence="4 9" id="KW-0812">Transmembrane</keyword>
<dbReference type="InterPro" id="IPR023997">
    <property type="entry name" value="TonB-dep_OMP_SusC/RagA_CS"/>
</dbReference>
<dbReference type="InterPro" id="IPR036942">
    <property type="entry name" value="Beta-barrel_TonB_sf"/>
</dbReference>
<evidence type="ECO:0000256" key="7">
    <source>
        <dbReference type="ARBA" id="ARBA00023136"/>
    </source>
</evidence>
<dbReference type="NCBIfam" id="TIGR04057">
    <property type="entry name" value="SusC_RagA_signa"/>
    <property type="match status" value="1"/>
</dbReference>
<protein>
    <submittedName>
        <fullName evidence="12">SusC/RagA family TonB-linked outer membrane protein</fullName>
    </submittedName>
</protein>
<dbReference type="SUPFAM" id="SSF49464">
    <property type="entry name" value="Carboxypeptidase regulatory domain-like"/>
    <property type="match status" value="1"/>
</dbReference>
<evidence type="ECO:0000256" key="1">
    <source>
        <dbReference type="ARBA" id="ARBA00004571"/>
    </source>
</evidence>
<dbReference type="InterPro" id="IPR023996">
    <property type="entry name" value="TonB-dep_OMP_SusC/RagA"/>
</dbReference>
<dbReference type="EMBL" id="JACLCP010000006">
    <property type="protein sequence ID" value="MBC2846593.1"/>
    <property type="molecule type" value="Genomic_DNA"/>
</dbReference>
<evidence type="ECO:0000256" key="6">
    <source>
        <dbReference type="ARBA" id="ARBA00023077"/>
    </source>
</evidence>
<dbReference type="PROSITE" id="PS52016">
    <property type="entry name" value="TONB_DEPENDENT_REC_3"/>
    <property type="match status" value="1"/>
</dbReference>
<evidence type="ECO:0000256" key="2">
    <source>
        <dbReference type="ARBA" id="ARBA00022448"/>
    </source>
</evidence>
<dbReference type="Pfam" id="PF13715">
    <property type="entry name" value="CarbopepD_reg_2"/>
    <property type="match status" value="1"/>
</dbReference>
<keyword evidence="5 10" id="KW-0732">Signal</keyword>
<evidence type="ECO:0000313" key="13">
    <source>
        <dbReference type="Proteomes" id="UP000533900"/>
    </source>
</evidence>
<dbReference type="GO" id="GO:0009279">
    <property type="term" value="C:cell outer membrane"/>
    <property type="evidence" value="ECO:0007669"/>
    <property type="project" value="UniProtKB-SubCell"/>
</dbReference>
<evidence type="ECO:0000256" key="9">
    <source>
        <dbReference type="PROSITE-ProRule" id="PRU01360"/>
    </source>
</evidence>
<dbReference type="SUPFAM" id="SSF56935">
    <property type="entry name" value="Porins"/>
    <property type="match status" value="1"/>
</dbReference>
<dbReference type="FunFam" id="2.60.40.1120:FF:000003">
    <property type="entry name" value="Outer membrane protein Omp121"/>
    <property type="match status" value="1"/>
</dbReference>
<dbReference type="NCBIfam" id="TIGR04056">
    <property type="entry name" value="OMP_RagA_SusC"/>
    <property type="match status" value="1"/>
</dbReference>
<evidence type="ECO:0000259" key="11">
    <source>
        <dbReference type="Pfam" id="PF07715"/>
    </source>
</evidence>
<dbReference type="Gene3D" id="2.60.40.1120">
    <property type="entry name" value="Carboxypeptidase-like, regulatory domain"/>
    <property type="match status" value="1"/>
</dbReference>
<dbReference type="InterPro" id="IPR008969">
    <property type="entry name" value="CarboxyPept-like_regulatory"/>
</dbReference>
<evidence type="ECO:0000256" key="4">
    <source>
        <dbReference type="ARBA" id="ARBA00022692"/>
    </source>
</evidence>
<keyword evidence="6" id="KW-0798">TonB box</keyword>
<dbReference type="Proteomes" id="UP000533900">
    <property type="component" value="Unassembled WGS sequence"/>
</dbReference>
<accession>A0A842IY39</accession>
<dbReference type="PROSITE" id="PS01156">
    <property type="entry name" value="TONB_DEPENDENT_REC_2"/>
    <property type="match status" value="1"/>
</dbReference>
<dbReference type="InterPro" id="IPR037066">
    <property type="entry name" value="Plug_dom_sf"/>
</dbReference>
<evidence type="ECO:0000256" key="8">
    <source>
        <dbReference type="ARBA" id="ARBA00023237"/>
    </source>
</evidence>
<organism evidence="12 13">
    <name type="scientific">Winogradskyella flava</name>
    <dbReference type="NCBI Taxonomy" id="1884876"/>
    <lineage>
        <taxon>Bacteria</taxon>
        <taxon>Pseudomonadati</taxon>
        <taxon>Bacteroidota</taxon>
        <taxon>Flavobacteriia</taxon>
        <taxon>Flavobacteriales</taxon>
        <taxon>Flavobacteriaceae</taxon>
        <taxon>Winogradskyella</taxon>
    </lineage>
</organism>
<evidence type="ECO:0000256" key="5">
    <source>
        <dbReference type="ARBA" id="ARBA00022729"/>
    </source>
</evidence>
<dbReference type="Gene3D" id="2.40.170.20">
    <property type="entry name" value="TonB-dependent receptor, beta-barrel domain"/>
    <property type="match status" value="1"/>
</dbReference>